<reference evidence="1 2" key="1">
    <citation type="submission" date="2019-08" db="EMBL/GenBank/DDBJ databases">
        <title>Deep-cultivation of Planctomycetes and their phenomic and genomic characterization uncovers novel biology.</title>
        <authorList>
            <person name="Wiegand S."/>
            <person name="Jogler M."/>
            <person name="Boedeker C."/>
            <person name="Pinto D."/>
            <person name="Vollmers J."/>
            <person name="Rivas-Marin E."/>
            <person name="Kohn T."/>
            <person name="Peeters S.H."/>
            <person name="Heuer A."/>
            <person name="Rast P."/>
            <person name="Oberbeckmann S."/>
            <person name="Bunk B."/>
            <person name="Jeske O."/>
            <person name="Meyerdierks A."/>
            <person name="Storesund J.E."/>
            <person name="Kallscheuer N."/>
            <person name="Luecker S."/>
            <person name="Lage O.M."/>
            <person name="Pohl T."/>
            <person name="Merkel B.J."/>
            <person name="Hornburger P."/>
            <person name="Mueller R.-W."/>
            <person name="Bruemmer F."/>
            <person name="Labrenz M."/>
            <person name="Spormann A.M."/>
            <person name="Op Den Camp H."/>
            <person name="Overmann J."/>
            <person name="Amann R."/>
            <person name="Jetten M.S.M."/>
            <person name="Mascher T."/>
            <person name="Medema M.H."/>
            <person name="Devos D.P."/>
            <person name="Kaster A.-K."/>
            <person name="Ovreas L."/>
            <person name="Rohde M."/>
            <person name="Galperin M.Y."/>
            <person name="Jogler C."/>
        </authorList>
    </citation>
    <scope>NUCLEOTIDE SEQUENCE [LARGE SCALE GENOMIC DNA]</scope>
    <source>
        <strain evidence="1 2">LF1</strain>
    </source>
</reference>
<sequence>MFADSRACTLDFWILRKIILPRRYVNCYFFGMSYLPKHETMAGRAIVNLCIRSSAIAFAGVLAVLVSTQSASAQITPGRTLSASRDPLATLEEQLVNRLRATALDQRAYLKFVVKQVREGKLDIKLVVGIERYAIRRNPSLPFLYFERALRFEAGKRGVALPPVRQFATSVAPTFIPR</sequence>
<keyword evidence="2" id="KW-1185">Reference proteome</keyword>
<dbReference type="EMBL" id="VRLW01000001">
    <property type="protein sequence ID" value="KAA1259145.1"/>
    <property type="molecule type" value="Genomic_DNA"/>
</dbReference>
<organism evidence="1 2">
    <name type="scientific">Rubripirellula obstinata</name>
    <dbReference type="NCBI Taxonomy" id="406547"/>
    <lineage>
        <taxon>Bacteria</taxon>
        <taxon>Pseudomonadati</taxon>
        <taxon>Planctomycetota</taxon>
        <taxon>Planctomycetia</taxon>
        <taxon>Pirellulales</taxon>
        <taxon>Pirellulaceae</taxon>
        <taxon>Rubripirellula</taxon>
    </lineage>
</organism>
<proteinExistence type="predicted"/>
<dbReference type="Proteomes" id="UP000322699">
    <property type="component" value="Unassembled WGS sequence"/>
</dbReference>
<evidence type="ECO:0000313" key="1">
    <source>
        <dbReference type="EMBL" id="KAA1259145.1"/>
    </source>
</evidence>
<name>A0A5B1CGT7_9BACT</name>
<dbReference type="AlphaFoldDB" id="A0A5B1CGT7"/>
<accession>A0A5B1CGT7</accession>
<comment type="caution">
    <text evidence="1">The sequence shown here is derived from an EMBL/GenBank/DDBJ whole genome shotgun (WGS) entry which is preliminary data.</text>
</comment>
<protein>
    <submittedName>
        <fullName evidence="1">Uncharacterized protein</fullName>
    </submittedName>
</protein>
<gene>
    <name evidence="1" type="ORF">LF1_16730</name>
</gene>
<evidence type="ECO:0000313" key="2">
    <source>
        <dbReference type="Proteomes" id="UP000322699"/>
    </source>
</evidence>